<sequence>MHHLLEARRWRGIGRLEVNGKQKEVAKWLKVSLSQTFATISNCNFCVREGQPRTAESHWKDNSNVCVCRGLHEIGMYSRRAATCVYRRKRRLGEAR</sequence>
<comment type="caution">
    <text evidence="1">The sequence shown here is derived from an EMBL/GenBank/DDBJ whole genome shotgun (WGS) entry which is preliminary data.</text>
</comment>
<keyword evidence="2" id="KW-1185">Reference proteome</keyword>
<protein>
    <submittedName>
        <fullName evidence="1">Uncharacterized protein</fullName>
    </submittedName>
</protein>
<gene>
    <name evidence="1" type="ORF">AVEN_190137_1</name>
</gene>
<dbReference type="Proteomes" id="UP000499080">
    <property type="component" value="Unassembled WGS sequence"/>
</dbReference>
<dbReference type="AlphaFoldDB" id="A0A4Y2SHR8"/>
<proteinExistence type="predicted"/>
<accession>A0A4Y2SHR8</accession>
<evidence type="ECO:0000313" key="2">
    <source>
        <dbReference type="Proteomes" id="UP000499080"/>
    </source>
</evidence>
<evidence type="ECO:0000313" key="1">
    <source>
        <dbReference type="EMBL" id="GBN87667.1"/>
    </source>
</evidence>
<reference evidence="1 2" key="1">
    <citation type="journal article" date="2019" name="Sci. Rep.">
        <title>Orb-weaving spider Araneus ventricosus genome elucidates the spidroin gene catalogue.</title>
        <authorList>
            <person name="Kono N."/>
            <person name="Nakamura H."/>
            <person name="Ohtoshi R."/>
            <person name="Moran D.A.P."/>
            <person name="Shinohara A."/>
            <person name="Yoshida Y."/>
            <person name="Fujiwara M."/>
            <person name="Mori M."/>
            <person name="Tomita M."/>
            <person name="Arakawa K."/>
        </authorList>
    </citation>
    <scope>NUCLEOTIDE SEQUENCE [LARGE SCALE GENOMIC DNA]</scope>
</reference>
<dbReference type="EMBL" id="BGPR01021910">
    <property type="protein sequence ID" value="GBN87667.1"/>
    <property type="molecule type" value="Genomic_DNA"/>
</dbReference>
<organism evidence="1 2">
    <name type="scientific">Araneus ventricosus</name>
    <name type="common">Orbweaver spider</name>
    <name type="synonym">Epeira ventricosa</name>
    <dbReference type="NCBI Taxonomy" id="182803"/>
    <lineage>
        <taxon>Eukaryota</taxon>
        <taxon>Metazoa</taxon>
        <taxon>Ecdysozoa</taxon>
        <taxon>Arthropoda</taxon>
        <taxon>Chelicerata</taxon>
        <taxon>Arachnida</taxon>
        <taxon>Araneae</taxon>
        <taxon>Araneomorphae</taxon>
        <taxon>Entelegynae</taxon>
        <taxon>Araneoidea</taxon>
        <taxon>Araneidae</taxon>
        <taxon>Araneus</taxon>
    </lineage>
</organism>
<name>A0A4Y2SHR8_ARAVE</name>